<keyword evidence="7" id="KW-0067">ATP-binding</keyword>
<dbReference type="GO" id="GO:0005737">
    <property type="term" value="C:cytoplasm"/>
    <property type="evidence" value="ECO:0007669"/>
    <property type="project" value="UniProtKB-SubCell"/>
</dbReference>
<dbReference type="EMBL" id="CP016027">
    <property type="protein sequence ID" value="ANJ67112.1"/>
    <property type="molecule type" value="Genomic_DNA"/>
</dbReference>
<proteinExistence type="inferred from homology"/>
<accession>A0A191ZGY3</accession>
<dbReference type="FunFam" id="3.40.50.300:FF:000872">
    <property type="entry name" value="Twitching motility protein PilT"/>
    <property type="match status" value="1"/>
</dbReference>
<dbReference type="InterPro" id="IPR003593">
    <property type="entry name" value="AAA+_ATPase"/>
</dbReference>
<dbReference type="NCBIfam" id="TIGR01420">
    <property type="entry name" value="pilT_fam"/>
    <property type="match status" value="1"/>
</dbReference>
<dbReference type="GO" id="GO:0016887">
    <property type="term" value="F:ATP hydrolysis activity"/>
    <property type="evidence" value="ECO:0007669"/>
    <property type="project" value="InterPro"/>
</dbReference>
<gene>
    <name evidence="9" type="ORF">A9404_06690</name>
</gene>
<dbReference type="SMART" id="SM00382">
    <property type="entry name" value="AAA"/>
    <property type="match status" value="1"/>
</dbReference>
<dbReference type="InterPro" id="IPR050921">
    <property type="entry name" value="T4SS_GSP_E_ATPase"/>
</dbReference>
<dbReference type="Gene3D" id="3.30.450.90">
    <property type="match status" value="1"/>
</dbReference>
<evidence type="ECO:0000256" key="4">
    <source>
        <dbReference type="ARBA" id="ARBA00022490"/>
    </source>
</evidence>
<dbReference type="GO" id="GO:0005524">
    <property type="term" value="F:ATP binding"/>
    <property type="evidence" value="ECO:0007669"/>
    <property type="project" value="UniProtKB-KW"/>
</dbReference>
<keyword evidence="6" id="KW-0547">Nucleotide-binding</keyword>
<dbReference type="SUPFAM" id="SSF52540">
    <property type="entry name" value="P-loop containing nucleoside triphosphate hydrolases"/>
    <property type="match status" value="1"/>
</dbReference>
<dbReference type="PANTHER" id="PTHR30486:SF6">
    <property type="entry name" value="TYPE IV PILUS RETRACTATION ATPASE PILT"/>
    <property type="match status" value="1"/>
</dbReference>
<reference evidence="9 10" key="1">
    <citation type="submission" date="2016-06" db="EMBL/GenBank/DDBJ databases">
        <title>Insight into the functional genes involving in sulfur oxidation in Pearl River water.</title>
        <authorList>
            <person name="Luo J."/>
            <person name="Tan X."/>
            <person name="Lin W."/>
        </authorList>
    </citation>
    <scope>NUCLEOTIDE SEQUENCE [LARGE SCALE GENOMIC DNA]</scope>
    <source>
        <strain evidence="9 10">LS2</strain>
    </source>
</reference>
<keyword evidence="4" id="KW-0963">Cytoplasm</keyword>
<evidence type="ECO:0000256" key="5">
    <source>
        <dbReference type="ARBA" id="ARBA00022558"/>
    </source>
</evidence>
<dbReference type="Gene3D" id="3.40.50.300">
    <property type="entry name" value="P-loop containing nucleotide triphosphate hydrolases"/>
    <property type="match status" value="1"/>
</dbReference>
<dbReference type="Proteomes" id="UP000078596">
    <property type="component" value="Chromosome"/>
</dbReference>
<evidence type="ECO:0000256" key="1">
    <source>
        <dbReference type="ARBA" id="ARBA00004496"/>
    </source>
</evidence>
<comment type="similarity">
    <text evidence="2">Belongs to the GSP E family.</text>
</comment>
<organism evidence="9 10">
    <name type="scientific">Halothiobacillus diazotrophicus</name>
    <dbReference type="NCBI Taxonomy" id="1860122"/>
    <lineage>
        <taxon>Bacteria</taxon>
        <taxon>Pseudomonadati</taxon>
        <taxon>Pseudomonadota</taxon>
        <taxon>Gammaproteobacteria</taxon>
        <taxon>Chromatiales</taxon>
        <taxon>Halothiobacillaceae</taxon>
        <taxon>Halothiobacillus</taxon>
    </lineage>
</organism>
<evidence type="ECO:0000256" key="7">
    <source>
        <dbReference type="ARBA" id="ARBA00022840"/>
    </source>
</evidence>
<dbReference type="InterPro" id="IPR006321">
    <property type="entry name" value="PilT/PilU"/>
</dbReference>
<dbReference type="RefSeq" id="WP_066099474.1">
    <property type="nucleotide sequence ID" value="NZ_CP016027.1"/>
</dbReference>
<evidence type="ECO:0000256" key="3">
    <source>
        <dbReference type="ARBA" id="ARBA00022448"/>
    </source>
</evidence>
<dbReference type="CDD" id="cd01131">
    <property type="entry name" value="PilT"/>
    <property type="match status" value="1"/>
</dbReference>
<dbReference type="OrthoDB" id="9804785at2"/>
<comment type="subcellular location">
    <subcellularLocation>
        <location evidence="1">Cytoplasm</location>
    </subcellularLocation>
</comment>
<evidence type="ECO:0000313" key="10">
    <source>
        <dbReference type="Proteomes" id="UP000078596"/>
    </source>
</evidence>
<protein>
    <submittedName>
        <fullName evidence="9">Twitching motility protein PilT</fullName>
    </submittedName>
</protein>
<name>A0A191ZGY3_9GAMM</name>
<keyword evidence="3" id="KW-0813">Transport</keyword>
<sequence>MAEQRGIDSLLNFSVKNGASDLHLSAGEQPRVRIDGDIRKVNVPVMEHKEVHAMVYDIMNDKQRKEYEDNLEVDFSFELPGVARFRVNAFNQNRGAAAVFRTIPSEILSLEQLAAPNVFKDLCLFPRGIVLVTGPTGSGKSTTLAAMINHINENRNDHILTIEDPIEFVHQSKKCLINQREVHRDTHSFNAALRSALREDPDVVLVGEMRDLETIRLALTAAETGHLVFGTLHTSSAAKTIDRVVDVFPAAEKDMVRAMLSESLRAVISQTLLKKIGGGRMAAHEIMLGTPAIRNLIRENKIAQMYSAIQTGQTQGMQTLDQNLLQLVKRGLIAKDEARARAQNKNDFM</sequence>
<dbReference type="KEGG" id="haz:A9404_06690"/>
<dbReference type="Pfam" id="PF00437">
    <property type="entry name" value="T2SSE"/>
    <property type="match status" value="1"/>
</dbReference>
<dbReference type="FunFam" id="3.30.450.90:FF:000002">
    <property type="entry name" value="Twitching motility protein PilT"/>
    <property type="match status" value="1"/>
</dbReference>
<evidence type="ECO:0000313" key="9">
    <source>
        <dbReference type="EMBL" id="ANJ67112.1"/>
    </source>
</evidence>
<dbReference type="InterPro" id="IPR027417">
    <property type="entry name" value="P-loop_NTPase"/>
</dbReference>
<dbReference type="STRING" id="1860122.A9404_06690"/>
<dbReference type="PROSITE" id="PS00662">
    <property type="entry name" value="T2SP_E"/>
    <property type="match status" value="1"/>
</dbReference>
<evidence type="ECO:0000256" key="6">
    <source>
        <dbReference type="ARBA" id="ARBA00022741"/>
    </source>
</evidence>
<dbReference type="AlphaFoldDB" id="A0A191ZGY3"/>
<dbReference type="PANTHER" id="PTHR30486">
    <property type="entry name" value="TWITCHING MOTILITY PROTEIN PILT"/>
    <property type="match status" value="1"/>
</dbReference>
<keyword evidence="5" id="KW-1029">Fimbrium biogenesis</keyword>
<feature type="domain" description="Bacterial type II secretion system protein E" evidence="8">
    <location>
        <begin position="197"/>
        <end position="211"/>
    </location>
</feature>
<keyword evidence="10" id="KW-1185">Reference proteome</keyword>
<evidence type="ECO:0000259" key="8">
    <source>
        <dbReference type="PROSITE" id="PS00662"/>
    </source>
</evidence>
<evidence type="ECO:0000256" key="2">
    <source>
        <dbReference type="ARBA" id="ARBA00006611"/>
    </source>
</evidence>
<dbReference type="InterPro" id="IPR001482">
    <property type="entry name" value="T2SS/T4SS_dom"/>
</dbReference>